<keyword evidence="2" id="KW-1185">Reference proteome</keyword>
<dbReference type="RefSeq" id="WP_194555614.1">
    <property type="nucleotide sequence ID" value="NZ_JADKMY010000001.1"/>
</dbReference>
<dbReference type="Proteomes" id="UP000635902">
    <property type="component" value="Unassembled WGS sequence"/>
</dbReference>
<gene>
    <name evidence="1" type="ORF">IRY30_01360</name>
</gene>
<comment type="caution">
    <text evidence="1">The sequence shown here is derived from an EMBL/GenBank/DDBJ whole genome shotgun (WGS) entry which is preliminary data.</text>
</comment>
<accession>A0ABR9ZID3</accession>
<evidence type="ECO:0000313" key="1">
    <source>
        <dbReference type="EMBL" id="MBF4552729.1"/>
    </source>
</evidence>
<reference evidence="1 2" key="1">
    <citation type="submission" date="2020-10" db="EMBL/GenBank/DDBJ databases">
        <title>Novel species in genus Corynebacterium.</title>
        <authorList>
            <person name="Zhang G."/>
        </authorList>
    </citation>
    <scope>NUCLEOTIDE SEQUENCE [LARGE SCALE GENOMIC DNA]</scope>
    <source>
        <strain evidence="1 2">DSM 45110</strain>
    </source>
</reference>
<evidence type="ECO:0000313" key="2">
    <source>
        <dbReference type="Proteomes" id="UP000635902"/>
    </source>
</evidence>
<name>A0ABR9ZID3_9CORY</name>
<sequence>MPTDPQKPVAPEVVADLHAQGKGRNEIARALHTTTYRVDKAAREAGVIFDGTMTEAAIKARREQANTERAALTARLRDVAHAGLHIALNDHFPPSERKQGVIMAAIAIDKEASLSERVDFTEALEQADLFTHPPPTTLFPKQA</sequence>
<organism evidence="1 2">
    <name type="scientific">Corynebacterium suicordis DSM 45110</name>
    <dbReference type="NCBI Taxonomy" id="1121369"/>
    <lineage>
        <taxon>Bacteria</taxon>
        <taxon>Bacillati</taxon>
        <taxon>Actinomycetota</taxon>
        <taxon>Actinomycetes</taxon>
        <taxon>Mycobacteriales</taxon>
        <taxon>Corynebacteriaceae</taxon>
        <taxon>Corynebacterium</taxon>
    </lineage>
</organism>
<protein>
    <submittedName>
        <fullName evidence="1">Uncharacterized protein</fullName>
    </submittedName>
</protein>
<proteinExistence type="predicted"/>
<dbReference type="EMBL" id="JADKMY010000001">
    <property type="protein sequence ID" value="MBF4552729.1"/>
    <property type="molecule type" value="Genomic_DNA"/>
</dbReference>